<reference evidence="3" key="1">
    <citation type="submission" date="2021-01" db="EMBL/GenBank/DDBJ databases">
        <title>Modified the classification status of verrucomicrobia.</title>
        <authorList>
            <person name="Feng X."/>
        </authorList>
    </citation>
    <scope>NUCLEOTIDE SEQUENCE</scope>
    <source>
        <strain evidence="3">KCTC 12986</strain>
    </source>
</reference>
<proteinExistence type="predicted"/>
<evidence type="ECO:0000313" key="3">
    <source>
        <dbReference type="EMBL" id="MBK1834502.1"/>
    </source>
</evidence>
<keyword evidence="2" id="KW-1133">Transmembrane helix</keyword>
<protein>
    <submittedName>
        <fullName evidence="3">Uncharacterized protein</fullName>
    </submittedName>
</protein>
<feature type="compositionally biased region" description="Basic and acidic residues" evidence="1">
    <location>
        <begin position="154"/>
        <end position="168"/>
    </location>
</feature>
<dbReference type="AlphaFoldDB" id="A0A934RMG6"/>
<name>A0A934RMG6_9BACT</name>
<dbReference type="Proteomes" id="UP000604083">
    <property type="component" value="Unassembled WGS sequence"/>
</dbReference>
<evidence type="ECO:0000313" key="4">
    <source>
        <dbReference type="Proteomes" id="UP000604083"/>
    </source>
</evidence>
<feature type="region of interest" description="Disordered" evidence="1">
    <location>
        <begin position="140"/>
        <end position="210"/>
    </location>
</feature>
<keyword evidence="2" id="KW-0812">Transmembrane</keyword>
<evidence type="ECO:0000256" key="2">
    <source>
        <dbReference type="SAM" id="Phobius"/>
    </source>
</evidence>
<feature type="compositionally biased region" description="Low complexity" evidence="1">
    <location>
        <begin position="140"/>
        <end position="153"/>
    </location>
</feature>
<organism evidence="3 4">
    <name type="scientific">Roseibacillus ishigakijimensis</name>
    <dbReference type="NCBI Taxonomy" id="454146"/>
    <lineage>
        <taxon>Bacteria</taxon>
        <taxon>Pseudomonadati</taxon>
        <taxon>Verrucomicrobiota</taxon>
        <taxon>Verrucomicrobiia</taxon>
        <taxon>Verrucomicrobiales</taxon>
        <taxon>Verrucomicrobiaceae</taxon>
        <taxon>Roseibacillus</taxon>
    </lineage>
</organism>
<evidence type="ECO:0000256" key="1">
    <source>
        <dbReference type="SAM" id="MobiDB-lite"/>
    </source>
</evidence>
<feature type="transmembrane region" description="Helical" evidence="2">
    <location>
        <begin position="12"/>
        <end position="35"/>
    </location>
</feature>
<keyword evidence="2" id="KW-0472">Membrane</keyword>
<comment type="caution">
    <text evidence="3">The sequence shown here is derived from an EMBL/GenBank/DDBJ whole genome shotgun (WGS) entry which is preliminary data.</text>
</comment>
<gene>
    <name evidence="3" type="ORF">JIN78_10560</name>
</gene>
<keyword evidence="4" id="KW-1185">Reference proteome</keyword>
<dbReference type="RefSeq" id="WP_200391937.1">
    <property type="nucleotide sequence ID" value="NZ_JAENIO010000025.1"/>
</dbReference>
<dbReference type="EMBL" id="JAENIO010000025">
    <property type="protein sequence ID" value="MBK1834502.1"/>
    <property type="molecule type" value="Genomic_DNA"/>
</dbReference>
<accession>A0A934RMG6</accession>
<sequence length="529" mass="57827">MRGRKWRRLRRWLGFGLLLGVLAALLVFLGGNWFLTSSPGRRLLARQLERRTPALRWEVAGATWSPWQGVTVRRLSAHLRSPGGGPGADLPPLLRLREMRLQPHWREVWKGRKVFHEIGVDQPELNLPLEYLVVVQPSTTASADSGDLASSSASERDAREDGEARENEPSVVREAGGEQSAAPVAGKSGPDSGRSRSGEQTARGSGEAAARPLQREDRFWLRFREARVRLYSVNSAFELTVDGLSGDLPLAGPDIGGRLAWQGLALGEHALLDAGSWTVEWREKQWIFPNREFELALGEAVGEAGLSFRLGGAFAPRLPGKPFRVNSALDPQSLAPVVYSQWGGLRMEAAEVAAHFSAQGRLLHPQTWQAALGASAEALAVTSSQRQQTFVFDSVRLRGRLQQAVLHFPELAFRSETFSLLGNGSLALGGSTLGVLRLVAAPDLAERFTKVAVGSLVSVGWTSSWLQPLVTPDRLYRDLHFEGVHPRVVVNTGRKGEFLLVSQVVDLLGSFLTREAAEEESAPRTLPAP</sequence>